<evidence type="ECO:0000256" key="1">
    <source>
        <dbReference type="SAM" id="SignalP"/>
    </source>
</evidence>
<protein>
    <submittedName>
        <fullName evidence="2">Uncharacterized protein</fullName>
    </submittedName>
</protein>
<sequence length="169" mass="19258">METRYNPNNCLGLFLLKYWRLWVGQWLAAPKTLEQTSQKVILRFRNISGLEGRCTTQIESPSGDLGPPARQPCVAYFLLHMLDYLSFGLTLTTWLFTRVNFPPMVITGLMQEIHLQPRKARHSANKCLNRCMLLQRRGGCRLAKSRLDTYYGKNCKAPPNLGGVGESPK</sequence>
<organism evidence="2 3">
    <name type="scientific">Cordyceps militaris (strain CM01)</name>
    <name type="common">Caterpillar fungus</name>
    <dbReference type="NCBI Taxonomy" id="983644"/>
    <lineage>
        <taxon>Eukaryota</taxon>
        <taxon>Fungi</taxon>
        <taxon>Dikarya</taxon>
        <taxon>Ascomycota</taxon>
        <taxon>Pezizomycotina</taxon>
        <taxon>Sordariomycetes</taxon>
        <taxon>Hypocreomycetidae</taxon>
        <taxon>Hypocreales</taxon>
        <taxon>Cordycipitaceae</taxon>
        <taxon>Cordyceps</taxon>
    </lineage>
</organism>
<reference evidence="2 3" key="1">
    <citation type="journal article" date="2011" name="Genome Biol.">
        <title>Genome sequence of the insect pathogenic fungus Cordyceps militaris, a valued traditional Chinese medicine.</title>
        <authorList>
            <person name="Zheng P."/>
            <person name="Xia Y."/>
            <person name="Xiao G."/>
            <person name="Xiong C."/>
            <person name="Hu X."/>
            <person name="Zhang S."/>
            <person name="Zheng H."/>
            <person name="Huang Y."/>
            <person name="Zhou Y."/>
            <person name="Wang S."/>
            <person name="Zhao G.P."/>
            <person name="Liu X."/>
            <person name="St Leger R.J."/>
            <person name="Wang C."/>
        </authorList>
    </citation>
    <scope>NUCLEOTIDE SEQUENCE [LARGE SCALE GENOMIC DNA]</scope>
    <source>
        <strain evidence="2 3">CM01</strain>
    </source>
</reference>
<name>G3JGK2_CORMM</name>
<evidence type="ECO:0000313" key="2">
    <source>
        <dbReference type="EMBL" id="EGX92419.1"/>
    </source>
</evidence>
<dbReference type="InParanoid" id="G3JGK2"/>
<feature type="signal peptide" evidence="1">
    <location>
        <begin position="1"/>
        <end position="24"/>
    </location>
</feature>
<dbReference type="KEGG" id="cmt:CCM_03792"/>
<gene>
    <name evidence="2" type="ORF">CCM_03792</name>
</gene>
<dbReference type="HOGENOM" id="CLU_1578446_0_0_1"/>
<dbReference type="AlphaFoldDB" id="G3JGK2"/>
<dbReference type="RefSeq" id="XP_006669003.1">
    <property type="nucleotide sequence ID" value="XM_006668940.1"/>
</dbReference>
<dbReference type="GeneID" id="18165815"/>
<proteinExistence type="predicted"/>
<keyword evidence="3" id="KW-1185">Reference proteome</keyword>
<evidence type="ECO:0000313" key="3">
    <source>
        <dbReference type="Proteomes" id="UP000001610"/>
    </source>
</evidence>
<dbReference type="EMBL" id="JH126401">
    <property type="protein sequence ID" value="EGX92419.1"/>
    <property type="molecule type" value="Genomic_DNA"/>
</dbReference>
<feature type="chain" id="PRO_5003446451" evidence="1">
    <location>
        <begin position="25"/>
        <end position="169"/>
    </location>
</feature>
<keyword evidence="1" id="KW-0732">Signal</keyword>
<accession>G3JGK2</accession>
<dbReference type="VEuPathDB" id="FungiDB:CCM_03792"/>
<dbReference type="Proteomes" id="UP000001610">
    <property type="component" value="Unassembled WGS sequence"/>
</dbReference>